<evidence type="ECO:0000256" key="1">
    <source>
        <dbReference type="SAM" id="MobiDB-lite"/>
    </source>
</evidence>
<accession>A0A1V0SLV8</accession>
<reference evidence="2" key="1">
    <citation type="journal article" date="2017" name="Science">
        <title>Giant viruses with an expanded complement of translation system components.</title>
        <authorList>
            <person name="Schulz F."/>
            <person name="Yutin N."/>
            <person name="Ivanova N.N."/>
            <person name="Ortega D.R."/>
            <person name="Lee T.K."/>
            <person name="Vierheilig J."/>
            <person name="Daims H."/>
            <person name="Horn M."/>
            <person name="Wagner M."/>
            <person name="Jensen G.J."/>
            <person name="Kyrpides N.C."/>
            <person name="Koonin E.V."/>
            <person name="Woyke T."/>
        </authorList>
    </citation>
    <scope>NUCLEOTIDE SEQUENCE</scope>
    <source>
        <strain evidence="2">KNV1</strain>
    </source>
</reference>
<sequence length="87" mass="10597">MKRITSNTHNYNNIYNDYINRTMKLKDICIKYNLKSIQTIYNITKQIEKNKNDINNDKQVNHDDQTKQNKYKQKIHITQPRQTIIKK</sequence>
<organism evidence="2">
    <name type="scientific">Klosneuvirus KNV1</name>
    <dbReference type="NCBI Taxonomy" id="1977640"/>
    <lineage>
        <taxon>Viruses</taxon>
        <taxon>Varidnaviria</taxon>
        <taxon>Bamfordvirae</taxon>
        <taxon>Nucleocytoviricota</taxon>
        <taxon>Megaviricetes</taxon>
        <taxon>Imitervirales</taxon>
        <taxon>Mimiviridae</taxon>
        <taxon>Klosneuvirinae</taxon>
        <taxon>Klosneuvirus</taxon>
    </lineage>
</organism>
<proteinExistence type="predicted"/>
<name>A0A1V0SLV8_9VIRU</name>
<gene>
    <name evidence="2" type="ORF">Klosneuvirus_12_8</name>
</gene>
<dbReference type="EMBL" id="KY684119">
    <property type="protein sequence ID" value="ARF12651.1"/>
    <property type="molecule type" value="Genomic_DNA"/>
</dbReference>
<feature type="region of interest" description="Disordered" evidence="1">
    <location>
        <begin position="54"/>
        <end position="87"/>
    </location>
</feature>
<feature type="compositionally biased region" description="Basic and acidic residues" evidence="1">
    <location>
        <begin position="54"/>
        <end position="67"/>
    </location>
</feature>
<protein>
    <submittedName>
        <fullName evidence="2">Uncharacterized protein</fullName>
    </submittedName>
</protein>
<evidence type="ECO:0000313" key="2">
    <source>
        <dbReference type="EMBL" id="ARF12651.1"/>
    </source>
</evidence>